<reference evidence="4 5" key="1">
    <citation type="submission" date="2015-12" db="EMBL/GenBank/DDBJ databases">
        <title>The genome of Folsomia candida.</title>
        <authorList>
            <person name="Faddeeva A."/>
            <person name="Derks M.F."/>
            <person name="Anvar Y."/>
            <person name="Smit S."/>
            <person name="Van Straalen N."/>
            <person name="Roelofs D."/>
        </authorList>
    </citation>
    <scope>NUCLEOTIDE SEQUENCE [LARGE SCALE GENOMIC DNA]</scope>
    <source>
        <strain evidence="4 5">VU population</strain>
        <tissue evidence="4">Whole body</tissue>
    </source>
</reference>
<dbReference type="EMBL" id="LNIX01000062">
    <property type="protein sequence ID" value="OXA37228.1"/>
    <property type="molecule type" value="Genomic_DNA"/>
</dbReference>
<sequence>MPLISKCTRSRSLANGVNVMKLNVIPGKHFRLMESNARCNHIKPKTILTSISSPVLDDASLDMVSFSWAVISPRRRGHCKTLTSKTTLVPVLLVLLTFLWTESHSASSSSSSPIVTTKYGPLKGVRLQFSTSSARHLDPVTAYLGIPYASPPVNAYLFMPPVAPLPWRETRPATTPPPACPQRFPDISNRTRALETMTERRYLFLSKLIPHLANQSEDCLYLNFNVPTSPPGDSRRDARYPIVLVIHGEGWEWGSGNEFDGAALASLGNHIVVTFNYRSELREGLGPLEKKLFRKTLLKCFCHLQRLGTMEGDIVPYVMGLPVTNNIPAQGLNQHVSPFAALANFSKQDAFVAEMFLHYVANFVKSG</sequence>
<organism evidence="4 5">
    <name type="scientific">Folsomia candida</name>
    <name type="common">Springtail</name>
    <dbReference type="NCBI Taxonomy" id="158441"/>
    <lineage>
        <taxon>Eukaryota</taxon>
        <taxon>Metazoa</taxon>
        <taxon>Ecdysozoa</taxon>
        <taxon>Arthropoda</taxon>
        <taxon>Hexapoda</taxon>
        <taxon>Collembola</taxon>
        <taxon>Entomobryomorpha</taxon>
        <taxon>Isotomoidea</taxon>
        <taxon>Isotomidae</taxon>
        <taxon>Proisotominae</taxon>
        <taxon>Folsomia</taxon>
    </lineage>
</organism>
<dbReference type="Pfam" id="PF00135">
    <property type="entry name" value="COesterase"/>
    <property type="match status" value="1"/>
</dbReference>
<proteinExistence type="inferred from homology"/>
<dbReference type="InterPro" id="IPR002018">
    <property type="entry name" value="CarbesteraseB"/>
</dbReference>
<dbReference type="InterPro" id="IPR029058">
    <property type="entry name" value="AB_hydrolase_fold"/>
</dbReference>
<dbReference type="Gene3D" id="3.40.50.1820">
    <property type="entry name" value="alpha/beta hydrolase"/>
    <property type="match status" value="1"/>
</dbReference>
<comment type="caution">
    <text evidence="4">The sequence shown here is derived from an EMBL/GenBank/DDBJ whole genome shotgun (WGS) entry which is preliminary data.</text>
</comment>
<comment type="similarity">
    <text evidence="1">Belongs to the type-B carboxylesterase/lipase family.</text>
</comment>
<evidence type="ECO:0000313" key="4">
    <source>
        <dbReference type="EMBL" id="OXA37228.1"/>
    </source>
</evidence>
<dbReference type="STRING" id="158441.A0A226CXG4"/>
<gene>
    <name evidence="4" type="ORF">Fcan01_28006</name>
</gene>
<dbReference type="Proteomes" id="UP000198287">
    <property type="component" value="Unassembled WGS sequence"/>
</dbReference>
<accession>A0A226CXG4</accession>
<keyword evidence="2" id="KW-0325">Glycoprotein</keyword>
<feature type="domain" description="Carboxylesterase type B" evidence="3">
    <location>
        <begin position="112"/>
        <end position="278"/>
    </location>
</feature>
<dbReference type="InterPro" id="IPR051093">
    <property type="entry name" value="Neuroligin/BSAL"/>
</dbReference>
<dbReference type="OrthoDB" id="3200163at2759"/>
<evidence type="ECO:0000256" key="1">
    <source>
        <dbReference type="ARBA" id="ARBA00005964"/>
    </source>
</evidence>
<keyword evidence="5" id="KW-1185">Reference proteome</keyword>
<evidence type="ECO:0000259" key="3">
    <source>
        <dbReference type="Pfam" id="PF00135"/>
    </source>
</evidence>
<dbReference type="PANTHER" id="PTHR43903">
    <property type="entry name" value="NEUROLIGIN"/>
    <property type="match status" value="1"/>
</dbReference>
<evidence type="ECO:0000256" key="2">
    <source>
        <dbReference type="ARBA" id="ARBA00023180"/>
    </source>
</evidence>
<protein>
    <submittedName>
        <fullName evidence="4">Neuroligin-2</fullName>
    </submittedName>
</protein>
<name>A0A226CXG4_FOLCA</name>
<evidence type="ECO:0000313" key="5">
    <source>
        <dbReference type="Proteomes" id="UP000198287"/>
    </source>
</evidence>
<dbReference type="SUPFAM" id="SSF53474">
    <property type="entry name" value="alpha/beta-Hydrolases"/>
    <property type="match status" value="1"/>
</dbReference>
<dbReference type="AlphaFoldDB" id="A0A226CXG4"/>